<dbReference type="InterPro" id="IPR010090">
    <property type="entry name" value="Phage_tape_meas"/>
</dbReference>
<feature type="transmembrane region" description="Helical" evidence="2">
    <location>
        <begin position="502"/>
        <end position="525"/>
    </location>
</feature>
<reference evidence="4 5" key="1">
    <citation type="journal article" date="2002" name="J. Bacteriol.">
        <title>Bacteriophage HP2 of Haemophilus influenzae.</title>
        <authorList>
            <person name="Williams B.J."/>
            <person name="Golomb M."/>
            <person name="Phillips T."/>
            <person name="Brownlee J."/>
            <person name="Olson M.V."/>
            <person name="Smith A.L."/>
        </authorList>
    </citation>
    <scope>NUCLEOTIDE SEQUENCE</scope>
</reference>
<protein>
    <submittedName>
        <fullName evidence="4">Orf27</fullName>
    </submittedName>
</protein>
<evidence type="ECO:0000259" key="3">
    <source>
        <dbReference type="Pfam" id="PF10145"/>
    </source>
</evidence>
<dbReference type="RefSeq" id="NP_536834.1">
    <property type="nucleotide sequence ID" value="NC_003315.1"/>
</dbReference>
<keyword evidence="2" id="KW-1133">Transmembrane helix</keyword>
<dbReference type="Proteomes" id="UP000002096">
    <property type="component" value="Segment"/>
</dbReference>
<organism evidence="4 5">
    <name type="scientific">Haemophilus phage HP2</name>
    <dbReference type="NCBI Taxonomy" id="2932882"/>
    <lineage>
        <taxon>Viruses</taxon>
        <taxon>Duplodnaviria</taxon>
        <taxon>Heunggongvirae</taxon>
        <taxon>Uroviricota</taxon>
        <taxon>Caudoviricetes</taxon>
        <taxon>Peduoviridae</taxon>
        <taxon>Hpunavirus</taxon>
        <taxon>Hpunavirus HP2</taxon>
    </lineage>
</organism>
<feature type="transmembrane region" description="Helical" evidence="2">
    <location>
        <begin position="456"/>
        <end position="475"/>
    </location>
</feature>
<evidence type="ECO:0000256" key="1">
    <source>
        <dbReference type="ARBA" id="ARBA00022465"/>
    </source>
</evidence>
<sequence>MSAAQGLEYIISLTDQLSAPLKGVMKSIDDLGKRGEAAMKKIGLGVAGIVGAGFALKSALDPAIELNRAIGEVRSLGVADDALEKLSKTALNFSSQYGESAVNFVRSSYDIQSAIAGLNGNELAEFTQTSNLLAKGTKASAATITNYMGTMYGIFAEDAAKLGNANWVNKIAGQTALAVKMFKTSGDGMSAAFTSLGAAAKAAKIDVAEQFGVLGNLQATMSGSEAGTKYKAFLAGVSGAQKELGLSFVDTNGDMLDMVTILNKIKGKFGDTLDVAQAAKLKKAFGSDQAVDLIKLLLPKTKELKNNIAAITKVSDTKALAQMARSMVDPWSRLSQIITGVKTAIGGEILKKLDPIMHKVADLGQKFIDWLKTYKNIARWIGYVMGLLIGSAGVAAAITLFSGLIGVIKILGISLFTILAPILIFTAKIIFVVAIVYKFRTKILQFIDSFVQGFKLAGVSVEPLLNAIYLIWGAFKKFGSAVIKLFDLFPDSFQTILTFQDIATVAGFAVGMVFNGIVAVIELIARQIEAVATIFSNVADVIIATWHNVIDDWESKSAWDIFKGLATGIGQIFTTILKGIKDQFINTINWIIDKVNIVSGKIGFELPKIPNTWLSDDAQVTTVTAASNISSLGLNAAVDNTSWRKSPSIDLPNSLKPQLNSMPQGSVTKTLTQNRTEQRTVNYGGVTINSNNSEEIWQKLRNKEQLAAG</sequence>
<feature type="transmembrane region" description="Helical" evidence="2">
    <location>
        <begin position="411"/>
        <end position="436"/>
    </location>
</feature>
<feature type="transmembrane region" description="Helical" evidence="2">
    <location>
        <begin position="380"/>
        <end position="405"/>
    </location>
</feature>
<keyword evidence="2" id="KW-0812">Transmembrane</keyword>
<evidence type="ECO:0000256" key="2">
    <source>
        <dbReference type="SAM" id="Phobius"/>
    </source>
</evidence>
<dbReference type="GO" id="GO:0098003">
    <property type="term" value="P:viral tail assembly"/>
    <property type="evidence" value="ECO:0007669"/>
    <property type="project" value="UniProtKB-KW"/>
</dbReference>
<evidence type="ECO:0000313" key="5">
    <source>
        <dbReference type="Proteomes" id="UP000002096"/>
    </source>
</evidence>
<accession>Q94MY4</accession>
<gene>
    <name evidence="4" type="primary">orf27</name>
</gene>
<keyword evidence="5" id="KW-1185">Reference proteome</keyword>
<dbReference type="EMBL" id="AY027935">
    <property type="protein sequence ID" value="AAK37811.1"/>
    <property type="molecule type" value="Genomic_DNA"/>
</dbReference>
<keyword evidence="2" id="KW-0472">Membrane</keyword>
<dbReference type="Pfam" id="PF10145">
    <property type="entry name" value="PhageMin_Tail"/>
    <property type="match status" value="1"/>
</dbReference>
<name>Q94MY4_9CAUD</name>
<feature type="domain" description="Phage tail tape measure protein" evidence="3">
    <location>
        <begin position="88"/>
        <end position="286"/>
    </location>
</feature>
<keyword evidence="1" id="KW-1188">Viral release from host cell</keyword>
<evidence type="ECO:0000313" key="4">
    <source>
        <dbReference type="EMBL" id="AAK37811.1"/>
    </source>
</evidence>
<dbReference type="KEGG" id="vg:929222"/>
<keyword evidence="1" id="KW-1245">Viral tail assembly</keyword>
<proteinExistence type="predicted"/>